<keyword evidence="9 10" id="KW-0472">Membrane</keyword>
<dbReference type="PROSITE" id="PS50920">
    <property type="entry name" value="SOLCAR"/>
    <property type="match status" value="1"/>
</dbReference>
<gene>
    <name evidence="12" type="primary">WBGene00304290</name>
</gene>
<evidence type="ECO:0000313" key="12">
    <source>
        <dbReference type="EnsemblMetazoa" id="PPA46511.1"/>
    </source>
</evidence>
<dbReference type="PANTHER" id="PTHR21252:SF2">
    <property type="entry name" value="MITOCHONDRIAL OUTER MEMBRANE PROTEIN SLC25A46"/>
    <property type="match status" value="1"/>
</dbReference>
<dbReference type="SUPFAM" id="SSF103506">
    <property type="entry name" value="Mitochondrial carrier"/>
    <property type="match status" value="1"/>
</dbReference>
<evidence type="ECO:0000313" key="13">
    <source>
        <dbReference type="Proteomes" id="UP000005239"/>
    </source>
</evidence>
<evidence type="ECO:0000256" key="1">
    <source>
        <dbReference type="ARBA" id="ARBA00004374"/>
    </source>
</evidence>
<dbReference type="GO" id="GO:0005741">
    <property type="term" value="C:mitochondrial outer membrane"/>
    <property type="evidence" value="ECO:0000318"/>
    <property type="project" value="GO_Central"/>
</dbReference>
<dbReference type="GO" id="GO:0000266">
    <property type="term" value="P:mitochondrial fission"/>
    <property type="evidence" value="ECO:0000318"/>
    <property type="project" value="GO_Central"/>
</dbReference>
<dbReference type="InterPro" id="IPR023395">
    <property type="entry name" value="MCP_dom_sf"/>
</dbReference>
<reference evidence="12" key="2">
    <citation type="submission" date="2022-06" db="UniProtKB">
        <authorList>
            <consortium name="EnsemblMetazoa"/>
        </authorList>
    </citation>
    <scope>IDENTIFICATION</scope>
    <source>
        <strain evidence="12">PS312</strain>
    </source>
</reference>
<feature type="repeat" description="Solcar" evidence="10">
    <location>
        <begin position="296"/>
        <end position="398"/>
    </location>
</feature>
<keyword evidence="5" id="KW-0677">Repeat</keyword>
<organism evidence="12 13">
    <name type="scientific">Pristionchus pacificus</name>
    <name type="common">Parasitic nematode worm</name>
    <dbReference type="NCBI Taxonomy" id="54126"/>
    <lineage>
        <taxon>Eukaryota</taxon>
        <taxon>Metazoa</taxon>
        <taxon>Ecdysozoa</taxon>
        <taxon>Nematoda</taxon>
        <taxon>Chromadorea</taxon>
        <taxon>Rhabditida</taxon>
        <taxon>Rhabditina</taxon>
        <taxon>Diplogasteromorpha</taxon>
        <taxon>Diplogasteroidea</taxon>
        <taxon>Neodiplogasteridae</taxon>
        <taxon>Pristionchus</taxon>
    </lineage>
</organism>
<dbReference type="InterPro" id="IPR039158">
    <property type="entry name" value="SLC25A46"/>
</dbReference>
<protein>
    <recommendedName>
        <fullName evidence="14">Solute carrier family 25 member 46</fullName>
    </recommendedName>
</protein>
<dbReference type="Proteomes" id="UP000005239">
    <property type="component" value="Unassembled WGS sequence"/>
</dbReference>
<evidence type="ECO:0000256" key="6">
    <source>
        <dbReference type="ARBA" id="ARBA00022787"/>
    </source>
</evidence>
<evidence type="ECO:0000256" key="5">
    <source>
        <dbReference type="ARBA" id="ARBA00022737"/>
    </source>
</evidence>
<evidence type="ECO:0000256" key="10">
    <source>
        <dbReference type="PROSITE-ProRule" id="PRU00282"/>
    </source>
</evidence>
<evidence type="ECO:0000256" key="8">
    <source>
        <dbReference type="ARBA" id="ARBA00023128"/>
    </source>
</evidence>
<dbReference type="InterPro" id="IPR018108">
    <property type="entry name" value="MCP_transmembrane"/>
</dbReference>
<keyword evidence="3 11" id="KW-0813">Transport</keyword>
<name>A0A8R1V203_PRIPA</name>
<reference evidence="13" key="1">
    <citation type="journal article" date="2008" name="Nat. Genet.">
        <title>The Pristionchus pacificus genome provides a unique perspective on nematode lifestyle and parasitism.</title>
        <authorList>
            <person name="Dieterich C."/>
            <person name="Clifton S.W."/>
            <person name="Schuster L.N."/>
            <person name="Chinwalla A."/>
            <person name="Delehaunty K."/>
            <person name="Dinkelacker I."/>
            <person name="Fulton L."/>
            <person name="Fulton R."/>
            <person name="Godfrey J."/>
            <person name="Minx P."/>
            <person name="Mitreva M."/>
            <person name="Roeseler W."/>
            <person name="Tian H."/>
            <person name="Witte H."/>
            <person name="Yang S.P."/>
            <person name="Wilson R.K."/>
            <person name="Sommer R.J."/>
        </authorList>
    </citation>
    <scope>NUCLEOTIDE SEQUENCE [LARGE SCALE GENOMIC DNA]</scope>
    <source>
        <strain evidence="13">PS312</strain>
    </source>
</reference>
<evidence type="ECO:0000256" key="4">
    <source>
        <dbReference type="ARBA" id="ARBA00022692"/>
    </source>
</evidence>
<keyword evidence="4 10" id="KW-0812">Transmembrane</keyword>
<sequence length="492" mass="54755">FIYSVCGDCVAKYSPSYHGLPEMSFITNRSKLPNYNTSPQQRRRDLLYEPHGMAGDLIGPGSSNAAAPYLNPSPPLIPANNEDPLAGLLLGVSQMVTKLAIVHPCGVIRRQCQVHQNARSLHLTPFTLVPVTYNMTSQHGISTLWRGSIGNGVVWGLSSVTEVILSDLFGLPRTFVENGSASKYWKHILLKASTYFLMTPFYISSFIETIRSGKGLVAADDNRLMEVVTKGFDRMKYLFFGPRDHSRKFSLFHLALPTVFFHTSHYVIHAALYSKLHRIARDYINRKAPSEKTKMHELIPHLFATMTSTVLTDLILFPIETVMHRLYVQGTRTLIDNMDTGIMTISMKIKYDGFFHCLKSIIQTEGCWALYAGVGAVMLEYGLQSLLHQVIRACFERGTEGMRKAIGGAVRAGDVTPPLMREVNERPLSPIQGTLPAAGPSIMSSPPRNATQYPSFGELSASDPLAQFAAQSSKSPLYLQTTRDSFNHQFME</sequence>
<dbReference type="AlphaFoldDB" id="A0A8R1V203"/>
<keyword evidence="13" id="KW-1185">Reference proteome</keyword>
<dbReference type="Gene3D" id="1.50.40.10">
    <property type="entry name" value="Mitochondrial carrier domain"/>
    <property type="match status" value="1"/>
</dbReference>
<proteinExistence type="inferred from homology"/>
<evidence type="ECO:0000256" key="7">
    <source>
        <dbReference type="ARBA" id="ARBA00022989"/>
    </source>
</evidence>
<keyword evidence="6" id="KW-1000">Mitochondrion outer membrane</keyword>
<keyword evidence="7" id="KW-1133">Transmembrane helix</keyword>
<evidence type="ECO:0008006" key="14">
    <source>
        <dbReference type="Google" id="ProtNLM"/>
    </source>
</evidence>
<dbReference type="GO" id="GO:0090149">
    <property type="term" value="P:mitochondrial membrane fission"/>
    <property type="evidence" value="ECO:0007669"/>
    <property type="project" value="InterPro"/>
</dbReference>
<dbReference type="Pfam" id="PF00153">
    <property type="entry name" value="Mito_carr"/>
    <property type="match status" value="1"/>
</dbReference>
<evidence type="ECO:0000256" key="2">
    <source>
        <dbReference type="ARBA" id="ARBA00006375"/>
    </source>
</evidence>
<dbReference type="PANTHER" id="PTHR21252">
    <property type="entry name" value="TB1 PROTEIN-RELATED"/>
    <property type="match status" value="1"/>
</dbReference>
<dbReference type="EnsemblMetazoa" id="PPA46511.1">
    <property type="protein sequence ID" value="PPA46511.1"/>
    <property type="gene ID" value="WBGene00304290"/>
</dbReference>
<keyword evidence="8" id="KW-0496">Mitochondrion</keyword>
<dbReference type="OrthoDB" id="2403262at2759"/>
<evidence type="ECO:0000256" key="9">
    <source>
        <dbReference type="ARBA" id="ARBA00023136"/>
    </source>
</evidence>
<evidence type="ECO:0000256" key="3">
    <source>
        <dbReference type="ARBA" id="ARBA00022448"/>
    </source>
</evidence>
<accession>A0A8R1V203</accession>
<comment type="similarity">
    <text evidence="2 11">Belongs to the mitochondrial carrier (TC 2.A.29) family.</text>
</comment>
<comment type="subcellular location">
    <subcellularLocation>
        <location evidence="1">Mitochondrion outer membrane</location>
        <topology evidence="1">Multi-pass membrane protein</topology>
    </subcellularLocation>
</comment>
<evidence type="ECO:0000256" key="11">
    <source>
        <dbReference type="RuleBase" id="RU000488"/>
    </source>
</evidence>